<evidence type="ECO:0000313" key="13">
    <source>
        <dbReference type="Proteomes" id="UP001235939"/>
    </source>
</evidence>
<dbReference type="PROSITE" id="PS50002">
    <property type="entry name" value="SH3"/>
    <property type="match status" value="1"/>
</dbReference>
<feature type="region of interest" description="Disordered" evidence="10">
    <location>
        <begin position="480"/>
        <end position="506"/>
    </location>
</feature>
<evidence type="ECO:0000256" key="5">
    <source>
        <dbReference type="ARBA" id="ARBA00022490"/>
    </source>
</evidence>
<organism evidence="12 13">
    <name type="scientific">Cordylochernes scorpioides</name>
    <dbReference type="NCBI Taxonomy" id="51811"/>
    <lineage>
        <taxon>Eukaryota</taxon>
        <taxon>Metazoa</taxon>
        <taxon>Ecdysozoa</taxon>
        <taxon>Arthropoda</taxon>
        <taxon>Chelicerata</taxon>
        <taxon>Arachnida</taxon>
        <taxon>Pseudoscorpiones</taxon>
        <taxon>Cheliferoidea</taxon>
        <taxon>Chernetidae</taxon>
        <taxon>Cordylochernes</taxon>
    </lineage>
</organism>
<proteinExistence type="inferred from homology"/>
<sequence>MQIPNNGLPLQQGLICSHRNFLEEEKRGNYLQRKQNCLAKALYDNISETPDELSFHKGDILTVLEQNTAGLEGWWLCSLRGRQGIAPGNRLRLLPGMYDSSTSLTSTHTSRRSWHSNPYKVLTPQKIGTVYLYDVPPSAEKLIGTSNDSSQGSYDTPPPPKVVGTCNYDVPQPQNNCLSTNYDKPIDLNSTVPIQTEYDVPQSNRSSGVSSGSPPPSPTSTASHSSLDLYDIPPSSKISLKASPFYDTPRGTPITYKPICNLESVYDIPPQVTRDAPTATPVKSSPLPNPHTPSIPSKPPTSPLPEEKLEGKELLLGLEAAMENLAKLQQVVQSNCVHLFGFVGPSWRNPENMEPHLFDIKQTCNLLGVSLSEFLAFSLGALANASHASDKNLGLKLRKLIIPVREAQVKIRALIAGLDTRGWPVIHKEPQLSTSYGPDELDQIVAIARTVIEDVRQVASFIQGNSPLLFKRSSTVGPKPLVPPKPKDISSKIGVQDRPLPPPPTTKEVIISSEKCFSSSDEYDYVNLESRESVEKGVKLNVTNEETKEIREEDSTKLSPSDQKILQFYCSQYNQHLLNLTSVIDSFLLSVETNQPPKVFVGHSKLVVLAAYKLVFVGDTVHRNIENPIYRTRAHQGANGLCDALRSLVSATKTAALQFPSVSAVQAMVDSVVDLSHSADQLNTALLPE</sequence>
<feature type="domain" description="SH3" evidence="11">
    <location>
        <begin position="34"/>
        <end position="96"/>
    </location>
</feature>
<name>A0ABY6LT54_9ARAC</name>
<dbReference type="PANTHER" id="PTHR10654:SF18">
    <property type="entry name" value="IP17195P"/>
    <property type="match status" value="1"/>
</dbReference>
<evidence type="ECO:0000259" key="11">
    <source>
        <dbReference type="PROSITE" id="PS50002"/>
    </source>
</evidence>
<dbReference type="SMART" id="SM00326">
    <property type="entry name" value="SH3"/>
    <property type="match status" value="1"/>
</dbReference>
<feature type="compositionally biased region" description="Polar residues" evidence="10">
    <location>
        <begin position="144"/>
        <end position="154"/>
    </location>
</feature>
<dbReference type="PANTHER" id="PTHR10654">
    <property type="entry name" value="CAS SCAFFOLDING PROTEIN"/>
    <property type="match status" value="1"/>
</dbReference>
<feature type="region of interest" description="Disordered" evidence="10">
    <location>
        <begin position="271"/>
        <end position="305"/>
    </location>
</feature>
<evidence type="ECO:0000256" key="4">
    <source>
        <dbReference type="ARBA" id="ARBA00022443"/>
    </source>
</evidence>
<keyword evidence="13" id="KW-1185">Reference proteome</keyword>
<protein>
    <submittedName>
        <fullName evidence="12">NEDD9</fullName>
    </submittedName>
</protein>
<dbReference type="CDD" id="cd11549">
    <property type="entry name" value="Serine_rich_CAS"/>
    <property type="match status" value="1"/>
</dbReference>
<evidence type="ECO:0000256" key="7">
    <source>
        <dbReference type="ARBA" id="ARBA00022889"/>
    </source>
</evidence>
<evidence type="ECO:0000256" key="10">
    <source>
        <dbReference type="SAM" id="MobiDB-lite"/>
    </source>
</evidence>
<keyword evidence="7" id="KW-0130">Cell adhesion</keyword>
<feature type="region of interest" description="Disordered" evidence="10">
    <location>
        <begin position="142"/>
        <end position="168"/>
    </location>
</feature>
<reference evidence="12 13" key="1">
    <citation type="submission" date="2022-03" db="EMBL/GenBank/DDBJ databases">
        <title>A chromosomal length assembly of Cordylochernes scorpioides.</title>
        <authorList>
            <person name="Zeh D."/>
            <person name="Zeh J."/>
        </authorList>
    </citation>
    <scope>NUCLEOTIDE SEQUENCE [LARGE SCALE GENOMIC DNA]</scope>
    <source>
        <strain evidence="12">IN4F17</strain>
        <tissue evidence="12">Whole Body</tissue>
    </source>
</reference>
<gene>
    <name evidence="12" type="ORF">LAZ67_X001732</name>
</gene>
<dbReference type="InterPro" id="IPR001452">
    <property type="entry name" value="SH3_domain"/>
</dbReference>
<keyword evidence="4 9" id="KW-0728">SH3 domain</keyword>
<dbReference type="InterPro" id="IPR021901">
    <property type="entry name" value="CAS_C"/>
</dbReference>
<comment type="subcellular location">
    <subcellularLocation>
        <location evidence="1">Cell junction</location>
        <location evidence="1">Focal adhesion</location>
    </subcellularLocation>
    <subcellularLocation>
        <location evidence="2">Cytoplasm</location>
    </subcellularLocation>
</comment>
<dbReference type="EMBL" id="CP092886">
    <property type="protein sequence ID" value="UYV84278.1"/>
    <property type="molecule type" value="Genomic_DNA"/>
</dbReference>
<evidence type="ECO:0000256" key="8">
    <source>
        <dbReference type="ARBA" id="ARBA00022949"/>
    </source>
</evidence>
<evidence type="ECO:0000256" key="2">
    <source>
        <dbReference type="ARBA" id="ARBA00004496"/>
    </source>
</evidence>
<dbReference type="Gene3D" id="1.20.120.230">
    <property type="entry name" value="Alpha-catenin/vinculin-like"/>
    <property type="match status" value="1"/>
</dbReference>
<dbReference type="Pfam" id="PF12026">
    <property type="entry name" value="CAS_C"/>
    <property type="match status" value="1"/>
</dbReference>
<dbReference type="InterPro" id="IPR037362">
    <property type="entry name" value="CAS_fam"/>
</dbReference>
<dbReference type="InterPro" id="IPR038319">
    <property type="entry name" value="Serine_rich_sf"/>
</dbReference>
<dbReference type="InterPro" id="IPR036028">
    <property type="entry name" value="SH3-like_dom_sf"/>
</dbReference>
<evidence type="ECO:0000256" key="9">
    <source>
        <dbReference type="PROSITE-ProRule" id="PRU00192"/>
    </source>
</evidence>
<dbReference type="Pfam" id="PF08824">
    <property type="entry name" value="Serine_rich"/>
    <property type="match status" value="1"/>
</dbReference>
<dbReference type="Pfam" id="PF00018">
    <property type="entry name" value="SH3_1"/>
    <property type="match status" value="1"/>
</dbReference>
<feature type="compositionally biased region" description="Low complexity" evidence="10">
    <location>
        <begin position="201"/>
        <end position="212"/>
    </location>
</feature>
<feature type="compositionally biased region" description="Pro residues" evidence="10">
    <location>
        <begin position="287"/>
        <end position="303"/>
    </location>
</feature>
<keyword evidence="8" id="KW-0965">Cell junction</keyword>
<keyword evidence="6" id="KW-0597">Phosphoprotein</keyword>
<dbReference type="InterPro" id="IPR014928">
    <property type="entry name" value="Serine_rich_dom"/>
</dbReference>
<dbReference type="CDD" id="cd11844">
    <property type="entry name" value="SH3_CAS"/>
    <property type="match status" value="1"/>
</dbReference>
<dbReference type="CDD" id="cd11564">
    <property type="entry name" value="FAT-like_CAS_C"/>
    <property type="match status" value="1"/>
</dbReference>
<dbReference type="Gene3D" id="1.20.120.830">
    <property type="entry name" value="Serine-rich domain"/>
    <property type="match status" value="1"/>
</dbReference>
<feature type="region of interest" description="Disordered" evidence="10">
    <location>
        <begin position="200"/>
        <end position="230"/>
    </location>
</feature>
<evidence type="ECO:0000256" key="3">
    <source>
        <dbReference type="ARBA" id="ARBA00007848"/>
    </source>
</evidence>
<comment type="similarity">
    <text evidence="3">Belongs to the CAS family.</text>
</comment>
<keyword evidence="5" id="KW-0963">Cytoplasm</keyword>
<dbReference type="Proteomes" id="UP001235939">
    <property type="component" value="Chromosome X"/>
</dbReference>
<evidence type="ECO:0000313" key="12">
    <source>
        <dbReference type="EMBL" id="UYV84278.1"/>
    </source>
</evidence>
<accession>A0ABY6LT54</accession>
<dbReference type="SUPFAM" id="SSF50044">
    <property type="entry name" value="SH3-domain"/>
    <property type="match status" value="1"/>
</dbReference>
<dbReference type="Gene3D" id="2.30.30.40">
    <property type="entry name" value="SH3 Domains"/>
    <property type="match status" value="1"/>
</dbReference>
<evidence type="ECO:0000256" key="6">
    <source>
        <dbReference type="ARBA" id="ARBA00022553"/>
    </source>
</evidence>
<evidence type="ECO:0000256" key="1">
    <source>
        <dbReference type="ARBA" id="ARBA00004246"/>
    </source>
</evidence>